<gene>
    <name evidence="1" type="ORF">PIBRA_LOCUS8046</name>
</gene>
<dbReference type="AlphaFoldDB" id="A0A9P0THF1"/>
<name>A0A9P0THF1_PIEBR</name>
<accession>A0A9P0THF1</accession>
<proteinExistence type="predicted"/>
<sequence length="75" mass="8302">MDKLTSIEMLDHPMSPGARPRHAPFALTTWPACVCCYVFSCVKLAVVNLGFCIVACKMAATDAIDRQSIDWLVDR</sequence>
<protein>
    <submittedName>
        <fullName evidence="1">Uncharacterized protein</fullName>
    </submittedName>
</protein>
<evidence type="ECO:0000313" key="1">
    <source>
        <dbReference type="EMBL" id="CAH4031561.1"/>
    </source>
</evidence>
<dbReference type="EMBL" id="CALOZG010000016">
    <property type="protein sequence ID" value="CAH4031561.1"/>
    <property type="molecule type" value="Genomic_DNA"/>
</dbReference>
<organism evidence="1 2">
    <name type="scientific">Pieris brassicae</name>
    <name type="common">White butterfly</name>
    <name type="synonym">Large white butterfly</name>
    <dbReference type="NCBI Taxonomy" id="7116"/>
    <lineage>
        <taxon>Eukaryota</taxon>
        <taxon>Metazoa</taxon>
        <taxon>Ecdysozoa</taxon>
        <taxon>Arthropoda</taxon>
        <taxon>Hexapoda</taxon>
        <taxon>Insecta</taxon>
        <taxon>Pterygota</taxon>
        <taxon>Neoptera</taxon>
        <taxon>Endopterygota</taxon>
        <taxon>Lepidoptera</taxon>
        <taxon>Glossata</taxon>
        <taxon>Ditrysia</taxon>
        <taxon>Papilionoidea</taxon>
        <taxon>Pieridae</taxon>
        <taxon>Pierinae</taxon>
        <taxon>Pieris</taxon>
    </lineage>
</organism>
<keyword evidence="2" id="KW-1185">Reference proteome</keyword>
<comment type="caution">
    <text evidence="1">The sequence shown here is derived from an EMBL/GenBank/DDBJ whole genome shotgun (WGS) entry which is preliminary data.</text>
</comment>
<dbReference type="Proteomes" id="UP001152562">
    <property type="component" value="Unassembled WGS sequence"/>
</dbReference>
<evidence type="ECO:0000313" key="2">
    <source>
        <dbReference type="Proteomes" id="UP001152562"/>
    </source>
</evidence>
<reference evidence="1" key="1">
    <citation type="submission" date="2022-05" db="EMBL/GenBank/DDBJ databases">
        <authorList>
            <person name="Okamura Y."/>
        </authorList>
    </citation>
    <scope>NUCLEOTIDE SEQUENCE</scope>
</reference>